<feature type="transmembrane region" description="Helical" evidence="1">
    <location>
        <begin position="111"/>
        <end position="135"/>
    </location>
</feature>
<proteinExistence type="predicted"/>
<evidence type="ECO:0008006" key="4">
    <source>
        <dbReference type="Google" id="ProtNLM"/>
    </source>
</evidence>
<feature type="transmembrane region" description="Helical" evidence="1">
    <location>
        <begin position="73"/>
        <end position="91"/>
    </location>
</feature>
<gene>
    <name evidence="2" type="ORF">WJX72_000509</name>
</gene>
<keyword evidence="1" id="KW-1133">Transmembrane helix</keyword>
<keyword evidence="1" id="KW-0812">Transmembrane</keyword>
<dbReference type="Proteomes" id="UP001489004">
    <property type="component" value="Unassembled WGS sequence"/>
</dbReference>
<dbReference type="Pfam" id="PF14770">
    <property type="entry name" value="TMEM18"/>
    <property type="match status" value="1"/>
</dbReference>
<dbReference type="EMBL" id="JALJOR010000005">
    <property type="protein sequence ID" value="KAK9816455.1"/>
    <property type="molecule type" value="Genomic_DNA"/>
</dbReference>
<protein>
    <recommendedName>
        <fullName evidence="4">Transmembrane protein 18</fullName>
    </recommendedName>
</protein>
<accession>A0AAW1Q6D4</accession>
<keyword evidence="3" id="KW-1185">Reference proteome</keyword>
<organism evidence="2 3">
    <name type="scientific">[Myrmecia] bisecta</name>
    <dbReference type="NCBI Taxonomy" id="41462"/>
    <lineage>
        <taxon>Eukaryota</taxon>
        <taxon>Viridiplantae</taxon>
        <taxon>Chlorophyta</taxon>
        <taxon>core chlorophytes</taxon>
        <taxon>Trebouxiophyceae</taxon>
        <taxon>Trebouxiales</taxon>
        <taxon>Trebouxiaceae</taxon>
        <taxon>Myrmecia</taxon>
    </lineage>
</organism>
<feature type="transmembrane region" description="Helical" evidence="1">
    <location>
        <begin position="48"/>
        <end position="66"/>
    </location>
</feature>
<keyword evidence="1" id="KW-0472">Membrane</keyword>
<evidence type="ECO:0000256" key="1">
    <source>
        <dbReference type="SAM" id="Phobius"/>
    </source>
</evidence>
<evidence type="ECO:0000313" key="3">
    <source>
        <dbReference type="Proteomes" id="UP001489004"/>
    </source>
</evidence>
<dbReference type="InterPro" id="IPR026721">
    <property type="entry name" value="TMEM18"/>
</dbReference>
<name>A0AAW1Q6D4_9CHLO</name>
<evidence type="ECO:0000313" key="2">
    <source>
        <dbReference type="EMBL" id="KAK9816455.1"/>
    </source>
</evidence>
<reference evidence="2 3" key="1">
    <citation type="journal article" date="2024" name="Nat. Commun.">
        <title>Phylogenomics reveals the evolutionary origins of lichenization in chlorophyte algae.</title>
        <authorList>
            <person name="Puginier C."/>
            <person name="Libourel C."/>
            <person name="Otte J."/>
            <person name="Skaloud P."/>
            <person name="Haon M."/>
            <person name="Grisel S."/>
            <person name="Petersen M."/>
            <person name="Berrin J.G."/>
            <person name="Delaux P.M."/>
            <person name="Dal Grande F."/>
            <person name="Keller J."/>
        </authorList>
    </citation>
    <scope>NUCLEOTIDE SEQUENCE [LARGE SCALE GENOMIC DNA]</scope>
    <source>
        <strain evidence="2 3">SAG 2043</strain>
    </source>
</reference>
<sequence>MNTLSQVGDLTEQLFKEIREKFQSAGNQPGILDQLRAFTAAVDWKEPWLLGLLGLEVLLLVSTVAFRKSTTYCTAVFAFAMAVVYNAEWLNGELAQHWSKFAGQPYFDKHGVFFCTLVSGPLLFLMAWLLVNYLITTAKMLVDMKRMELRYKGRQRAKQEAAHQGSTAAKKTS</sequence>
<dbReference type="AlphaFoldDB" id="A0AAW1Q6D4"/>
<comment type="caution">
    <text evidence="2">The sequence shown here is derived from an EMBL/GenBank/DDBJ whole genome shotgun (WGS) entry which is preliminary data.</text>
</comment>